<proteinExistence type="predicted"/>
<dbReference type="Proteomes" id="UP000319555">
    <property type="component" value="Unassembled WGS sequence"/>
</dbReference>
<dbReference type="CDD" id="cd00248">
    <property type="entry name" value="Mth938-like"/>
    <property type="match status" value="1"/>
</dbReference>
<protein>
    <submittedName>
        <fullName evidence="1">Uncharacterized conserved protein, contains Mth938-like domain</fullName>
    </submittedName>
</protein>
<dbReference type="Gene3D" id="3.40.1230.10">
    <property type="entry name" value="MTH938-like"/>
    <property type="match status" value="1"/>
</dbReference>
<keyword evidence="2" id="KW-1185">Reference proteome</keyword>
<dbReference type="InterPro" id="IPR007523">
    <property type="entry name" value="NDUFAF3/AAMDC"/>
</dbReference>
<dbReference type="PANTHER" id="PTHR21192">
    <property type="entry name" value="NUCLEAR PROTEIN E3-3"/>
    <property type="match status" value="1"/>
</dbReference>
<reference evidence="1 2" key="1">
    <citation type="submission" date="2017-05" db="EMBL/GenBank/DDBJ databases">
        <authorList>
            <person name="Varghese N."/>
            <person name="Submissions S."/>
        </authorList>
    </citation>
    <scope>NUCLEOTIDE SEQUENCE [LARGE SCALE GENOMIC DNA]</scope>
    <source>
        <strain evidence="1 2">DSM 28009</strain>
    </source>
</reference>
<accession>A0A521AJX0</accession>
<dbReference type="RefSeq" id="WP_142635082.1">
    <property type="nucleotide sequence ID" value="NZ_CANLVA010000001.1"/>
</dbReference>
<name>A0A521AJX0_9RHOB</name>
<evidence type="ECO:0000313" key="2">
    <source>
        <dbReference type="Proteomes" id="UP000319555"/>
    </source>
</evidence>
<dbReference type="AlphaFoldDB" id="A0A521AJX0"/>
<gene>
    <name evidence="1" type="ORF">SAMN06265380_101175</name>
</gene>
<dbReference type="EMBL" id="FXTE01000001">
    <property type="protein sequence ID" value="SMO35092.1"/>
    <property type="molecule type" value="Genomic_DNA"/>
</dbReference>
<dbReference type="SUPFAM" id="SSF64076">
    <property type="entry name" value="MTH938-like"/>
    <property type="match status" value="1"/>
</dbReference>
<sequence>MRMNEISYDNAAPVDGYGPGFFRIGGQVYDGSVLTGPAGSAKWGGYDDRDGLLKLAGQVDVLFIGTGAELAHIPSDLRAALEDSGIGVEIMNSPSACRTYNILLSEGRRIALALLPV</sequence>
<evidence type="ECO:0000313" key="1">
    <source>
        <dbReference type="EMBL" id="SMO35092.1"/>
    </source>
</evidence>
<dbReference type="Pfam" id="PF04430">
    <property type="entry name" value="DUF498"/>
    <property type="match status" value="1"/>
</dbReference>
<dbReference type="OrthoDB" id="7351393at2"/>
<dbReference type="PANTHER" id="PTHR21192:SF2">
    <property type="entry name" value="NADH DEHYDROGENASE [UBIQUINONE] 1 ALPHA SUBCOMPLEX ASSEMBLY FACTOR 3"/>
    <property type="match status" value="1"/>
</dbReference>
<dbReference type="InterPro" id="IPR036748">
    <property type="entry name" value="MTH938-like_sf"/>
</dbReference>
<organism evidence="1 2">
    <name type="scientific">Ruegeria faecimaris</name>
    <dbReference type="NCBI Taxonomy" id="686389"/>
    <lineage>
        <taxon>Bacteria</taxon>
        <taxon>Pseudomonadati</taxon>
        <taxon>Pseudomonadota</taxon>
        <taxon>Alphaproteobacteria</taxon>
        <taxon>Rhodobacterales</taxon>
        <taxon>Roseobacteraceae</taxon>
        <taxon>Ruegeria</taxon>
    </lineage>
</organism>